<dbReference type="Pfam" id="PF00512">
    <property type="entry name" value="HisKA"/>
    <property type="match status" value="1"/>
</dbReference>
<dbReference type="AlphaFoldDB" id="A0A5C8NT00"/>
<dbReference type="SUPFAM" id="SSF55785">
    <property type="entry name" value="PYP-like sensor domain (PAS domain)"/>
    <property type="match status" value="2"/>
</dbReference>
<dbReference type="PANTHER" id="PTHR42878">
    <property type="entry name" value="TWO-COMPONENT HISTIDINE KINASE"/>
    <property type="match status" value="1"/>
</dbReference>
<comment type="catalytic activity">
    <reaction evidence="1">
        <text>ATP + protein L-histidine = ADP + protein N-phospho-L-histidine.</text>
        <dbReference type="EC" id="2.7.13.3"/>
    </reaction>
</comment>
<dbReference type="Proteomes" id="UP000321548">
    <property type="component" value="Unassembled WGS sequence"/>
</dbReference>
<dbReference type="InterPro" id="IPR035965">
    <property type="entry name" value="PAS-like_dom_sf"/>
</dbReference>
<dbReference type="EC" id="2.7.13.3" evidence="2"/>
<feature type="domain" description="PAS" evidence="9">
    <location>
        <begin position="160"/>
        <end position="233"/>
    </location>
</feature>
<evidence type="ECO:0000313" key="11">
    <source>
        <dbReference type="EMBL" id="TXL64161.1"/>
    </source>
</evidence>
<evidence type="ECO:0000259" key="8">
    <source>
        <dbReference type="PROSITE" id="PS50109"/>
    </source>
</evidence>
<dbReference type="InterPro" id="IPR003594">
    <property type="entry name" value="HATPase_dom"/>
</dbReference>
<gene>
    <name evidence="11" type="ORF">FHP08_14560</name>
</gene>
<protein>
    <recommendedName>
        <fullName evidence="2">histidine kinase</fullName>
        <ecNumber evidence="2">2.7.13.3</ecNumber>
    </recommendedName>
</protein>
<keyword evidence="5" id="KW-0418">Kinase</keyword>
<feature type="coiled-coil region" evidence="7">
    <location>
        <begin position="276"/>
        <end position="304"/>
    </location>
</feature>
<reference evidence="11 12" key="1">
    <citation type="submission" date="2019-06" db="EMBL/GenBank/DDBJ databases">
        <title>Quisquiliibacterium sp. nov., isolated from a maize field.</title>
        <authorList>
            <person name="Lin S.-Y."/>
            <person name="Tsai C.-F."/>
            <person name="Young C.-C."/>
        </authorList>
    </citation>
    <scope>NUCLEOTIDE SEQUENCE [LARGE SCALE GENOMIC DNA]</scope>
    <source>
        <strain evidence="11 12">CC-CFT501</strain>
    </source>
</reference>
<keyword evidence="12" id="KW-1185">Reference proteome</keyword>
<dbReference type="InterPro" id="IPR003661">
    <property type="entry name" value="HisK_dim/P_dom"/>
</dbReference>
<dbReference type="CDD" id="cd00082">
    <property type="entry name" value="HisKA"/>
    <property type="match status" value="1"/>
</dbReference>
<feature type="domain" description="PAS" evidence="9">
    <location>
        <begin position="301"/>
        <end position="371"/>
    </location>
</feature>
<dbReference type="GO" id="GO:0000155">
    <property type="term" value="F:phosphorelay sensor kinase activity"/>
    <property type="evidence" value="ECO:0007669"/>
    <property type="project" value="InterPro"/>
</dbReference>
<dbReference type="SMART" id="SM00086">
    <property type="entry name" value="PAC"/>
    <property type="match status" value="1"/>
</dbReference>
<dbReference type="Pfam" id="PF13188">
    <property type="entry name" value="PAS_8"/>
    <property type="match status" value="1"/>
</dbReference>
<dbReference type="GO" id="GO:0030295">
    <property type="term" value="F:protein kinase activator activity"/>
    <property type="evidence" value="ECO:0007669"/>
    <property type="project" value="TreeGrafter"/>
</dbReference>
<evidence type="ECO:0000256" key="4">
    <source>
        <dbReference type="ARBA" id="ARBA00022679"/>
    </source>
</evidence>
<evidence type="ECO:0000313" key="12">
    <source>
        <dbReference type="Proteomes" id="UP000321548"/>
    </source>
</evidence>
<dbReference type="FunFam" id="3.30.450.20:FF:000099">
    <property type="entry name" value="Sensory box sensor histidine kinase"/>
    <property type="match status" value="1"/>
</dbReference>
<organism evidence="11 12">
    <name type="scientific">Zeimonas arvi</name>
    <dbReference type="NCBI Taxonomy" id="2498847"/>
    <lineage>
        <taxon>Bacteria</taxon>
        <taxon>Pseudomonadati</taxon>
        <taxon>Pseudomonadota</taxon>
        <taxon>Betaproteobacteria</taxon>
        <taxon>Burkholderiales</taxon>
        <taxon>Burkholderiaceae</taxon>
        <taxon>Zeimonas</taxon>
    </lineage>
</organism>
<proteinExistence type="predicted"/>
<dbReference type="GO" id="GO:0007234">
    <property type="term" value="P:osmosensory signaling via phosphorelay pathway"/>
    <property type="evidence" value="ECO:0007669"/>
    <property type="project" value="TreeGrafter"/>
</dbReference>
<sequence>MLSLADDRSERDGLNPVVLRVLLVDEDLDQAAAFRDALRRAYAERAELVHFVRCVDAREALVRDDASGVDVAFVGCRGAELALGLVRVVRARHPLLPLVVLVDVPAGPGAQAAIDDADIAALHAGADDSLNREALDAGTLARVTRYALERAKSNRRLLESEQRYRALFEAHPLPLWLYEPGSLRIVDVNPAAVEKYGWSREELQGMTLRDLRDPAEIPALESALADPDAIRQGGPWRHRTRSGEEIMVYTFGRPVEIDGRKLRLVAPVDRTGEYRAVEALRQANELLERRVAARTEQLEASERRYRTLAELAPQVVWSADTDGRLTYLNRAWYAMVGGAPPDWLGLGWFAAVHPDDLEDVRKSFFEARAGARSMQGKRRIRAREGGWRTTLYYAAPVPGPDGRIDQWIGVDTDITELERNRELIEQANADLEAFSYAVSHDLRAPLHVIQGFSEALLNGEVGSVDDKACEYLGRVVANTQKMGQLIQDILRLSRVTREPLDCSDFDMMVLAREAMAGAQARYPGRELAFEAPGSHWVRADRRLLGIVLDNLFDNALKFSARRAVARIGFAARALPHGVSEFEVRDNGVGLPAPWRDPSFGSFQRLHSGTEFPGNGIGLATVARIVRRHGGRLEADGAPDGGASFRFTLAAPEGA</sequence>
<dbReference type="SUPFAM" id="SSF55874">
    <property type="entry name" value="ATPase domain of HSP90 chaperone/DNA topoisomerase II/histidine kinase"/>
    <property type="match status" value="1"/>
</dbReference>
<evidence type="ECO:0000256" key="6">
    <source>
        <dbReference type="ARBA" id="ARBA00023136"/>
    </source>
</evidence>
<dbReference type="Pfam" id="PF08447">
    <property type="entry name" value="PAS_3"/>
    <property type="match status" value="1"/>
</dbReference>
<keyword evidence="7" id="KW-0175">Coiled coil</keyword>
<name>A0A5C8NT00_9BURK</name>
<feature type="domain" description="PAC" evidence="10">
    <location>
        <begin position="374"/>
        <end position="426"/>
    </location>
</feature>
<dbReference type="InterPro" id="IPR013655">
    <property type="entry name" value="PAS_fold_3"/>
</dbReference>
<dbReference type="OrthoDB" id="9808408at2"/>
<evidence type="ECO:0000256" key="5">
    <source>
        <dbReference type="ARBA" id="ARBA00022777"/>
    </source>
</evidence>
<dbReference type="InterPro" id="IPR036097">
    <property type="entry name" value="HisK_dim/P_sf"/>
</dbReference>
<dbReference type="InterPro" id="IPR050351">
    <property type="entry name" value="BphY/WalK/GraS-like"/>
</dbReference>
<dbReference type="GO" id="GO:0016020">
    <property type="term" value="C:membrane"/>
    <property type="evidence" value="ECO:0007669"/>
    <property type="project" value="UniProtKB-SubCell"/>
</dbReference>
<dbReference type="InterPro" id="IPR004358">
    <property type="entry name" value="Sig_transdc_His_kin-like_C"/>
</dbReference>
<dbReference type="SMART" id="SM00387">
    <property type="entry name" value="HATPase_c"/>
    <property type="match status" value="1"/>
</dbReference>
<dbReference type="InterPro" id="IPR000700">
    <property type="entry name" value="PAS-assoc_C"/>
</dbReference>
<dbReference type="SMART" id="SM00388">
    <property type="entry name" value="HisKA"/>
    <property type="match status" value="1"/>
</dbReference>
<comment type="caution">
    <text evidence="11">The sequence shown here is derived from an EMBL/GenBank/DDBJ whole genome shotgun (WGS) entry which is preliminary data.</text>
</comment>
<dbReference type="NCBIfam" id="TIGR00229">
    <property type="entry name" value="sensory_box"/>
    <property type="match status" value="2"/>
</dbReference>
<evidence type="ECO:0000259" key="9">
    <source>
        <dbReference type="PROSITE" id="PS50112"/>
    </source>
</evidence>
<dbReference type="SMART" id="SM00091">
    <property type="entry name" value="PAS"/>
    <property type="match status" value="2"/>
</dbReference>
<keyword evidence="3" id="KW-0597">Phosphoprotein</keyword>
<dbReference type="Pfam" id="PF02518">
    <property type="entry name" value="HATPase_c"/>
    <property type="match status" value="1"/>
</dbReference>
<dbReference type="PROSITE" id="PS50109">
    <property type="entry name" value="HIS_KIN"/>
    <property type="match status" value="1"/>
</dbReference>
<feature type="domain" description="Histidine kinase" evidence="8">
    <location>
        <begin position="437"/>
        <end position="652"/>
    </location>
</feature>
<dbReference type="CDD" id="cd00130">
    <property type="entry name" value="PAS"/>
    <property type="match status" value="2"/>
</dbReference>
<keyword evidence="6" id="KW-0472">Membrane</keyword>
<dbReference type="GO" id="GO:0000156">
    <property type="term" value="F:phosphorelay response regulator activity"/>
    <property type="evidence" value="ECO:0007669"/>
    <property type="project" value="TreeGrafter"/>
</dbReference>
<evidence type="ECO:0000256" key="7">
    <source>
        <dbReference type="SAM" id="Coils"/>
    </source>
</evidence>
<evidence type="ECO:0000259" key="10">
    <source>
        <dbReference type="PROSITE" id="PS50113"/>
    </source>
</evidence>
<accession>A0A5C8NT00</accession>
<evidence type="ECO:0000256" key="2">
    <source>
        <dbReference type="ARBA" id="ARBA00012438"/>
    </source>
</evidence>
<dbReference type="Gene3D" id="1.10.287.130">
    <property type="match status" value="1"/>
</dbReference>
<dbReference type="InterPro" id="IPR000014">
    <property type="entry name" value="PAS"/>
</dbReference>
<dbReference type="PANTHER" id="PTHR42878:SF15">
    <property type="entry name" value="BACTERIOPHYTOCHROME"/>
    <property type="match status" value="1"/>
</dbReference>
<dbReference type="Gene3D" id="3.30.565.10">
    <property type="entry name" value="Histidine kinase-like ATPase, C-terminal domain"/>
    <property type="match status" value="1"/>
</dbReference>
<dbReference type="PROSITE" id="PS50112">
    <property type="entry name" value="PAS"/>
    <property type="match status" value="2"/>
</dbReference>
<dbReference type="Gene3D" id="3.30.450.20">
    <property type="entry name" value="PAS domain"/>
    <property type="match status" value="2"/>
</dbReference>
<dbReference type="PRINTS" id="PR00344">
    <property type="entry name" value="BCTRLSENSOR"/>
</dbReference>
<evidence type="ECO:0000256" key="3">
    <source>
        <dbReference type="ARBA" id="ARBA00022553"/>
    </source>
</evidence>
<dbReference type="SUPFAM" id="SSF47384">
    <property type="entry name" value="Homodimeric domain of signal transducing histidine kinase"/>
    <property type="match status" value="1"/>
</dbReference>
<dbReference type="InterPro" id="IPR001610">
    <property type="entry name" value="PAC"/>
</dbReference>
<dbReference type="EMBL" id="VDUY01000006">
    <property type="protein sequence ID" value="TXL64161.1"/>
    <property type="molecule type" value="Genomic_DNA"/>
</dbReference>
<keyword evidence="4" id="KW-0808">Transferase</keyword>
<dbReference type="PROSITE" id="PS50113">
    <property type="entry name" value="PAC"/>
    <property type="match status" value="1"/>
</dbReference>
<evidence type="ECO:0000256" key="1">
    <source>
        <dbReference type="ARBA" id="ARBA00000085"/>
    </source>
</evidence>
<dbReference type="InterPro" id="IPR005467">
    <property type="entry name" value="His_kinase_dom"/>
</dbReference>
<dbReference type="InterPro" id="IPR036890">
    <property type="entry name" value="HATPase_C_sf"/>
</dbReference>